<dbReference type="RefSeq" id="WP_249848423.1">
    <property type="nucleotide sequence ID" value="NZ_JAMGBD010000001.1"/>
</dbReference>
<dbReference type="InterPro" id="IPR012675">
    <property type="entry name" value="Beta-grasp_dom_sf"/>
</dbReference>
<dbReference type="Gene3D" id="3.10.20.30">
    <property type="match status" value="1"/>
</dbReference>
<protein>
    <submittedName>
        <fullName evidence="1">MoaD/ThiS family protein</fullName>
    </submittedName>
</protein>
<organism evidence="1 2">
    <name type="scientific">Sphingomonas alba</name>
    <dbReference type="NCBI Taxonomy" id="2908208"/>
    <lineage>
        <taxon>Bacteria</taxon>
        <taxon>Pseudomonadati</taxon>
        <taxon>Pseudomonadota</taxon>
        <taxon>Alphaproteobacteria</taxon>
        <taxon>Sphingomonadales</taxon>
        <taxon>Sphingomonadaceae</taxon>
        <taxon>Sphingomonas</taxon>
    </lineage>
</organism>
<keyword evidence="2" id="KW-1185">Reference proteome</keyword>
<dbReference type="CDD" id="cd17040">
    <property type="entry name" value="Ubl_MoaD_like"/>
    <property type="match status" value="1"/>
</dbReference>
<evidence type="ECO:0000313" key="2">
    <source>
        <dbReference type="Proteomes" id="UP001165363"/>
    </source>
</evidence>
<dbReference type="InterPro" id="IPR003749">
    <property type="entry name" value="ThiS/MoaD-like"/>
</dbReference>
<dbReference type="Pfam" id="PF02597">
    <property type="entry name" value="ThiS"/>
    <property type="match status" value="1"/>
</dbReference>
<proteinExistence type="predicted"/>
<dbReference type="Proteomes" id="UP001165363">
    <property type="component" value="Unassembled WGS sequence"/>
</dbReference>
<accession>A0ABT0RP86</accession>
<comment type="caution">
    <text evidence="1">The sequence shown here is derived from an EMBL/GenBank/DDBJ whole genome shotgun (WGS) entry which is preliminary data.</text>
</comment>
<name>A0ABT0RP86_9SPHN</name>
<dbReference type="EMBL" id="JAMGBD010000001">
    <property type="protein sequence ID" value="MCL6684119.1"/>
    <property type="molecule type" value="Genomic_DNA"/>
</dbReference>
<dbReference type="SUPFAM" id="SSF54285">
    <property type="entry name" value="MoaD/ThiS"/>
    <property type="match status" value="1"/>
</dbReference>
<evidence type="ECO:0000313" key="1">
    <source>
        <dbReference type="EMBL" id="MCL6684119.1"/>
    </source>
</evidence>
<gene>
    <name evidence="1" type="ORF">LZ536_09435</name>
</gene>
<dbReference type="InterPro" id="IPR016155">
    <property type="entry name" value="Mopterin_synth/thiamin_S_b"/>
</dbReference>
<sequence>MKVLFYGKLRGVLGSEVDVSIETPCTVAALRTLLVAEHPGAAEWLQDRRVRAVVGDTFVDDTHQFATGDRVEFLAPVSGG</sequence>
<reference evidence="1" key="1">
    <citation type="submission" date="2022-05" db="EMBL/GenBank/DDBJ databases">
        <authorList>
            <person name="Jo J.-H."/>
            <person name="Im W.-T."/>
        </authorList>
    </citation>
    <scope>NUCLEOTIDE SEQUENCE</scope>
    <source>
        <strain evidence="1">SE158</strain>
    </source>
</reference>